<reference evidence="2 3" key="1">
    <citation type="journal article" date="2021" name="Plant Biotechnol. J.">
        <title>Multi-omics assisted identification of the key and species-specific regulatory components of drought-tolerant mechanisms in Gossypium stocksii.</title>
        <authorList>
            <person name="Yu D."/>
            <person name="Ke L."/>
            <person name="Zhang D."/>
            <person name="Wu Y."/>
            <person name="Sun Y."/>
            <person name="Mei J."/>
            <person name="Sun J."/>
            <person name="Sun Y."/>
        </authorList>
    </citation>
    <scope>NUCLEOTIDE SEQUENCE [LARGE SCALE GENOMIC DNA]</scope>
    <source>
        <strain evidence="3">cv. E1</strain>
        <tissue evidence="2">Leaf</tissue>
    </source>
</reference>
<proteinExistence type="predicted"/>
<feature type="region of interest" description="Disordered" evidence="1">
    <location>
        <begin position="45"/>
        <end position="85"/>
    </location>
</feature>
<feature type="compositionally biased region" description="Low complexity" evidence="1">
    <location>
        <begin position="63"/>
        <end position="73"/>
    </location>
</feature>
<dbReference type="AlphaFoldDB" id="A0A9D3UK50"/>
<evidence type="ECO:0000313" key="3">
    <source>
        <dbReference type="Proteomes" id="UP000828251"/>
    </source>
</evidence>
<dbReference type="EMBL" id="JAIQCV010000011">
    <property type="protein sequence ID" value="KAH1046631.1"/>
    <property type="molecule type" value="Genomic_DNA"/>
</dbReference>
<evidence type="ECO:0000313" key="2">
    <source>
        <dbReference type="EMBL" id="KAH1046631.1"/>
    </source>
</evidence>
<sequence>MYIMNGGYTPIWSNWGVTQGIIKPPLVMVEAESFVEFGSRKDKFESSKLKEMSNGGGGHGEDVNGNCGNVKNGGNEKPHNGKWNS</sequence>
<accession>A0A9D3UK50</accession>
<organism evidence="2 3">
    <name type="scientific">Gossypium stocksii</name>
    <dbReference type="NCBI Taxonomy" id="47602"/>
    <lineage>
        <taxon>Eukaryota</taxon>
        <taxon>Viridiplantae</taxon>
        <taxon>Streptophyta</taxon>
        <taxon>Embryophyta</taxon>
        <taxon>Tracheophyta</taxon>
        <taxon>Spermatophyta</taxon>
        <taxon>Magnoliopsida</taxon>
        <taxon>eudicotyledons</taxon>
        <taxon>Gunneridae</taxon>
        <taxon>Pentapetalae</taxon>
        <taxon>rosids</taxon>
        <taxon>malvids</taxon>
        <taxon>Malvales</taxon>
        <taxon>Malvaceae</taxon>
        <taxon>Malvoideae</taxon>
        <taxon>Gossypium</taxon>
    </lineage>
</organism>
<dbReference type="Proteomes" id="UP000828251">
    <property type="component" value="Unassembled WGS sequence"/>
</dbReference>
<comment type="caution">
    <text evidence="2">The sequence shown here is derived from an EMBL/GenBank/DDBJ whole genome shotgun (WGS) entry which is preliminary data.</text>
</comment>
<evidence type="ECO:0000256" key="1">
    <source>
        <dbReference type="SAM" id="MobiDB-lite"/>
    </source>
</evidence>
<gene>
    <name evidence="2" type="ORF">J1N35_037415</name>
</gene>
<protein>
    <submittedName>
        <fullName evidence="2">Uncharacterized protein</fullName>
    </submittedName>
</protein>
<name>A0A9D3UK50_9ROSI</name>
<keyword evidence="3" id="KW-1185">Reference proteome</keyword>